<dbReference type="Proteomes" id="UP000365297">
    <property type="component" value="Unassembled WGS sequence"/>
</dbReference>
<protein>
    <submittedName>
        <fullName evidence="8">Glyoxalase/bleomycin resistance/extradiol dioxygenase family protein</fullName>
    </submittedName>
</protein>
<dbReference type="Proteomes" id="UP000272537">
    <property type="component" value="Unassembled WGS sequence"/>
</dbReference>
<dbReference type="EMBL" id="AABBZO010000009">
    <property type="protein sequence ID" value="EAG4462470.1"/>
    <property type="molecule type" value="Genomic_DNA"/>
</dbReference>
<evidence type="ECO:0000313" key="10">
    <source>
        <dbReference type="EMBL" id="KAA9453056.1"/>
    </source>
</evidence>
<keyword evidence="8" id="KW-0223">Dioxygenase</keyword>
<evidence type="ECO:0000313" key="16">
    <source>
        <dbReference type="Proteomes" id="UP000489121"/>
    </source>
</evidence>
<reference evidence="8" key="8">
    <citation type="submission" date="2019-10" db="EMBL/GenBank/DDBJ databases">
        <authorList>
            <consortium name="NCBI Pathogen Detection Project"/>
        </authorList>
    </citation>
    <scope>NUCLEOTIDE SEQUENCE</scope>
    <source>
        <strain evidence="8">09CEB371LM</strain>
        <strain evidence="9">CFIAFB20130012</strain>
    </source>
</reference>
<reference evidence="6 16" key="7">
    <citation type="submission" date="2019-09" db="EMBL/GenBank/DDBJ databases">
        <authorList>
            <consortium name="PulseNet: The National Subtyping Network for Foodborne Disease Surveillance"/>
            <person name="Tarr C.L."/>
            <person name="Trees E."/>
            <person name="Katz L.S."/>
            <person name="Carleton-Romer H.A."/>
            <person name="Stroika S."/>
            <person name="Kucerova Z."/>
            <person name="Roache K.F."/>
            <person name="Sabol A.L."/>
            <person name="Besser J."/>
            <person name="Gerner-Smidt P."/>
        </authorList>
    </citation>
    <scope>NUCLEOTIDE SEQUENCE [LARGE SCALE GENOMIC DNA]</scope>
    <source>
        <strain evidence="6 16">PNUSAL005692</strain>
    </source>
</reference>
<name>A0A0B8QU82_LISMN</name>
<dbReference type="SMR" id="A0A0B8QU82"/>
<reference evidence="8 20" key="2">
    <citation type="journal article" date="2018" name="Genome Biol.">
        <title>SKESA: strategic k-mer extension for scrupulous assemblies.</title>
        <authorList>
            <person name="Souvorov A."/>
            <person name="Agarwala R."/>
            <person name="Lipman D.J."/>
        </authorList>
    </citation>
    <scope>NUCLEOTIDE SEQUENCE [LARGE SCALE GENOMIC DNA]</scope>
    <source>
        <strain evidence="8">09CEB371LM</strain>
        <strain evidence="9 20">CFIAFB20130012</strain>
    </source>
</reference>
<evidence type="ECO:0000313" key="11">
    <source>
        <dbReference type="EMBL" id="RKA07015.1"/>
    </source>
</evidence>
<dbReference type="EMBL" id="DAAIHR010000004">
    <property type="protein sequence ID" value="HAB8397814.1"/>
    <property type="molecule type" value="Genomic_DNA"/>
</dbReference>
<dbReference type="Proteomes" id="UP000527632">
    <property type="component" value="Unassembled WGS sequence"/>
</dbReference>
<dbReference type="GO" id="GO:0051213">
    <property type="term" value="F:dioxygenase activity"/>
    <property type="evidence" value="ECO:0007669"/>
    <property type="project" value="UniProtKB-KW"/>
</dbReference>
<reference evidence="7 15" key="6">
    <citation type="submission" date="2019-08" db="EMBL/GenBank/DDBJ databases">
        <authorList>
            <person name="Ashton P.M."/>
            <person name="Dallman T."/>
            <person name="Nair S."/>
            <person name="De Pinna E."/>
            <person name="Peters T."/>
            <person name="Grant K."/>
        </authorList>
    </citation>
    <scope>NUCLEOTIDE SEQUENCE [LARGE SCALE GENOMIC DNA]</scope>
    <source>
        <strain evidence="7 15">788324</strain>
    </source>
</reference>
<dbReference type="EMBL" id="AALGDA010000065">
    <property type="protein sequence ID" value="ECY9784035.1"/>
    <property type="molecule type" value="Genomic_DNA"/>
</dbReference>
<reference evidence="5 18" key="5">
    <citation type="submission" date="2019-04" db="EMBL/GenBank/DDBJ databases">
        <authorList>
            <consortium name="GenomeTrakr: Next Generation Sequencing Network for Food Pathogen Tracability"/>
        </authorList>
    </citation>
    <scope>NUCLEOTIDE SEQUENCE [LARGE SCALE GENOMIC DNA]</scope>
    <source>
        <strain evidence="3 19">CFSAN063727</strain>
        <strain evidence="2 13">FDA00007096</strain>
        <strain evidence="5 18">LS1344</strain>
    </source>
</reference>
<dbReference type="Proteomes" id="UP000460224">
    <property type="component" value="Unassembled WGS sequence"/>
</dbReference>
<reference evidence="4 17" key="4">
    <citation type="submission" date="2019-04" db="EMBL/GenBank/DDBJ databases">
        <authorList>
            <consortium name="GenomeTrakr network: Whole genome sequencing for foodborne pathogen traceback"/>
        </authorList>
    </citation>
    <scope>NUCLEOTIDE SEQUENCE [LARGE SCALE GENOMIC DNA]</scope>
    <source>
        <strain evidence="4 17">CFSAN072474</strain>
    </source>
</reference>
<evidence type="ECO:0000313" key="12">
    <source>
        <dbReference type="Proteomes" id="UP000272537"/>
    </source>
</evidence>
<dbReference type="Pfam" id="PF00903">
    <property type="entry name" value="Glyoxalase"/>
    <property type="match status" value="1"/>
</dbReference>
<evidence type="ECO:0000313" key="15">
    <source>
        <dbReference type="Proteomes" id="UP000467536"/>
    </source>
</evidence>
<dbReference type="SUPFAM" id="SSF54593">
    <property type="entry name" value="Glyoxalase/Bleomycin resistance protein/Dihydroxybiphenyl dioxygenase"/>
    <property type="match status" value="1"/>
</dbReference>
<evidence type="ECO:0000313" key="13">
    <source>
        <dbReference type="Proteomes" id="UP000365297"/>
    </source>
</evidence>
<dbReference type="InterPro" id="IPR051332">
    <property type="entry name" value="Fosfomycin_Res_Enzymes"/>
</dbReference>
<keyword evidence="8" id="KW-0560">Oxidoreductase</keyword>
<dbReference type="Proteomes" id="UP000522199">
    <property type="component" value="Unassembled WGS sequence"/>
</dbReference>
<evidence type="ECO:0000313" key="5">
    <source>
        <dbReference type="EMBL" id="EAH4241253.1"/>
    </source>
</evidence>
<organism evidence="8">
    <name type="scientific">Listeria monocytogenes</name>
    <dbReference type="NCBI Taxonomy" id="1639"/>
    <lineage>
        <taxon>Bacteria</taxon>
        <taxon>Bacillati</taxon>
        <taxon>Bacillota</taxon>
        <taxon>Bacilli</taxon>
        <taxon>Bacillales</taxon>
        <taxon>Listeriaceae</taxon>
        <taxon>Listeria</taxon>
    </lineage>
</organism>
<dbReference type="InterPro" id="IPR037523">
    <property type="entry name" value="VOC_core"/>
</dbReference>
<evidence type="ECO:0000259" key="1">
    <source>
        <dbReference type="PROSITE" id="PS51819"/>
    </source>
</evidence>
<dbReference type="InterPro" id="IPR004360">
    <property type="entry name" value="Glyas_Fos-R_dOase_dom"/>
</dbReference>
<dbReference type="Gene3D" id="3.10.180.10">
    <property type="entry name" value="2,3-Dihydroxybiphenyl 1,2-Dioxygenase, domain 1"/>
    <property type="match status" value="1"/>
</dbReference>
<accession>A0A0B8QU82</accession>
<evidence type="ECO:0000313" key="9">
    <source>
        <dbReference type="EMBL" id="HAB8397814.1"/>
    </source>
</evidence>
<evidence type="ECO:0000313" key="19">
    <source>
        <dbReference type="Proteomes" id="UP000528151"/>
    </source>
</evidence>
<dbReference type="Proteomes" id="UP000840039">
    <property type="component" value="Unassembled WGS sequence"/>
</dbReference>
<evidence type="ECO:0000313" key="6">
    <source>
        <dbReference type="EMBL" id="ECY9784035.1"/>
    </source>
</evidence>
<dbReference type="Proteomes" id="UP000489121">
    <property type="component" value="Unassembled WGS sequence"/>
</dbReference>
<dbReference type="PROSITE" id="PS51819">
    <property type="entry name" value="VOC"/>
    <property type="match status" value="1"/>
</dbReference>
<sequence length="126" mass="14244">MKIEHVALWTTNLEQMKQFYVTYFGATANDLYENKTKGFNSYFLSFEDGARLEIMSRTDVTGKTTGENLGWAHIAISTGTKEAVDELTEKLRQDGFAIAGEPRMTGDGYYESVVLDPEGNRIEITW</sequence>
<evidence type="ECO:0000313" key="2">
    <source>
        <dbReference type="EMBL" id="EAC5551201.1"/>
    </source>
</evidence>
<dbReference type="KEGG" id="lmok:CQ02_02225"/>
<dbReference type="EMBL" id="QXLS01000005">
    <property type="protein sequence ID" value="RKA07015.1"/>
    <property type="molecule type" value="Genomic_DNA"/>
</dbReference>
<dbReference type="OMA" id="IAHVALW"/>
<dbReference type="EMBL" id="DAAEEB010000006">
    <property type="protein sequence ID" value="HAA8053494.1"/>
    <property type="molecule type" value="Genomic_DNA"/>
</dbReference>
<dbReference type="EMBL" id="AANEHK010000009">
    <property type="protein sequence ID" value="EDO0986484.1"/>
    <property type="molecule type" value="Genomic_DNA"/>
</dbReference>
<dbReference type="EMBL" id="QDAY01000001">
    <property type="protein sequence ID" value="KAA9453056.1"/>
    <property type="molecule type" value="Genomic_DNA"/>
</dbReference>
<feature type="domain" description="VOC" evidence="1">
    <location>
        <begin position="2"/>
        <end position="126"/>
    </location>
</feature>
<dbReference type="InterPro" id="IPR029068">
    <property type="entry name" value="Glyas_Bleomycin-R_OHBP_Dase"/>
</dbReference>
<dbReference type="AlphaFoldDB" id="A0A0B8QU82"/>
<comment type="caution">
    <text evidence="8">The sequence shown here is derived from an EMBL/GenBank/DDBJ whole genome shotgun (WGS) entry which is preliminary data.</text>
</comment>
<dbReference type="CDD" id="cd07241">
    <property type="entry name" value="VOC_BsYyaH"/>
    <property type="match status" value="1"/>
</dbReference>
<evidence type="ECO:0000313" key="17">
    <source>
        <dbReference type="Proteomes" id="UP000522199"/>
    </source>
</evidence>
<evidence type="ECO:0000313" key="20">
    <source>
        <dbReference type="Proteomes" id="UP000840197"/>
    </source>
</evidence>
<reference evidence="10 14" key="3">
    <citation type="submission" date="2018-04" db="EMBL/GenBank/DDBJ databases">
        <title>Genome Analysis of a Prevalent Clone of Listeria monocytogenes Sequence Type 87 in China.</title>
        <authorList>
            <person name="Wang Y."/>
        </authorList>
    </citation>
    <scope>NUCLEOTIDE SEQUENCE [LARGE SCALE GENOMIC DNA]</scope>
    <source>
        <strain evidence="10 14">ICDC_LM1523</strain>
    </source>
</reference>
<dbReference type="Proteomes" id="UP000528151">
    <property type="component" value="Unassembled WGS sequence"/>
</dbReference>
<dbReference type="PANTHER" id="PTHR36113">
    <property type="entry name" value="LYASE, PUTATIVE-RELATED-RELATED"/>
    <property type="match status" value="1"/>
</dbReference>
<dbReference type="Proteomes" id="UP000467536">
    <property type="component" value="Unassembled WGS sequence"/>
</dbReference>
<proteinExistence type="predicted"/>
<evidence type="ECO:0000313" key="3">
    <source>
        <dbReference type="EMBL" id="EAG4462470.1"/>
    </source>
</evidence>
<dbReference type="PANTHER" id="PTHR36113:SF1">
    <property type="entry name" value="GLYOXALASE_BLEOMYCIN RESISTANCE PROTEIN_DIOXYGENASE"/>
    <property type="match status" value="1"/>
</dbReference>
<evidence type="ECO:0000313" key="18">
    <source>
        <dbReference type="Proteomes" id="UP000527632"/>
    </source>
</evidence>
<dbReference type="EMBL" id="AABGUK010000001">
    <property type="protein sequence ID" value="EAH4241253.1"/>
    <property type="molecule type" value="Genomic_DNA"/>
</dbReference>
<dbReference type="Proteomes" id="UP000840197">
    <property type="component" value="Unassembled WGS sequence"/>
</dbReference>
<dbReference type="RefSeq" id="WP_003728119.1">
    <property type="nucleotide sequence ID" value="NC_021825.2"/>
</dbReference>
<evidence type="ECO:0000313" key="14">
    <source>
        <dbReference type="Proteomes" id="UP000460224"/>
    </source>
</evidence>
<gene>
    <name evidence="2" type="ORF">ARY78_12245</name>
    <name evidence="3" type="ORF">CA369_09250</name>
    <name evidence="4" type="ORF">CW845_11515</name>
    <name evidence="10" type="ORF">DCK61_00990</name>
    <name evidence="11" type="ORF">DYZ80_02227</name>
    <name evidence="5" type="ORF">E5F58_04455</name>
    <name evidence="6" type="ORF">F6515_13670</name>
    <name evidence="7" type="ORF">FV747_10835</name>
    <name evidence="8" type="ORF">GHH22_10040</name>
    <name evidence="9" type="ORF">GYR60_04710</name>
</gene>
<reference evidence="11 12" key="1">
    <citation type="journal article" date="2018" name="BMC Genomics">
        <title>Genes significantly associated with lineage II food isolates of Listeria monocytogenes.</title>
        <authorList>
            <person name="Pirone-Davies C."/>
            <person name="Chen Y."/>
            <person name="Pightling A."/>
            <person name="Ryan G."/>
            <person name="Wang Y."/>
            <person name="Yao K."/>
            <person name="Hoffmann M."/>
            <person name="Allard M.W."/>
        </authorList>
    </citation>
    <scope>NUCLEOTIDE SEQUENCE [LARGE SCALE GENOMIC DNA]</scope>
    <source>
        <strain evidence="11 12">PNUSAL000550</strain>
    </source>
</reference>
<evidence type="ECO:0000313" key="8">
    <source>
        <dbReference type="EMBL" id="HAA8053494.1"/>
    </source>
</evidence>
<evidence type="ECO:0000313" key="4">
    <source>
        <dbReference type="EMBL" id="EAG9388113.1"/>
    </source>
</evidence>
<dbReference type="EMBL" id="AABEKY010000006">
    <property type="protein sequence ID" value="EAG9388113.1"/>
    <property type="molecule type" value="Genomic_DNA"/>
</dbReference>
<dbReference type="EMBL" id="AAAIXK010000007">
    <property type="protein sequence ID" value="EAC5551201.1"/>
    <property type="molecule type" value="Genomic_DNA"/>
</dbReference>
<evidence type="ECO:0000313" key="7">
    <source>
        <dbReference type="EMBL" id="EDO0986484.1"/>
    </source>
</evidence>